<evidence type="ECO:0000256" key="3">
    <source>
        <dbReference type="ARBA" id="ARBA00022603"/>
    </source>
</evidence>
<evidence type="ECO:0000256" key="4">
    <source>
        <dbReference type="ARBA" id="ARBA00022679"/>
    </source>
</evidence>
<keyword evidence="7" id="KW-0238">DNA-binding</keyword>
<evidence type="ECO:0000313" key="10">
    <source>
        <dbReference type="EMBL" id="MDI9872969.1"/>
    </source>
</evidence>
<dbReference type="InterPro" id="IPR002941">
    <property type="entry name" value="DNA_methylase_N4/N6"/>
</dbReference>
<comment type="catalytic activity">
    <reaction evidence="8">
        <text>a 2'-deoxycytidine in DNA + S-adenosyl-L-methionine = an N(4)-methyl-2'-deoxycytidine in DNA + S-adenosyl-L-homocysteine + H(+)</text>
        <dbReference type="Rhea" id="RHEA:16857"/>
        <dbReference type="Rhea" id="RHEA-COMP:11369"/>
        <dbReference type="Rhea" id="RHEA-COMP:13674"/>
        <dbReference type="ChEBI" id="CHEBI:15378"/>
        <dbReference type="ChEBI" id="CHEBI:57856"/>
        <dbReference type="ChEBI" id="CHEBI:59789"/>
        <dbReference type="ChEBI" id="CHEBI:85452"/>
        <dbReference type="ChEBI" id="CHEBI:137933"/>
        <dbReference type="EC" id="2.1.1.113"/>
    </reaction>
</comment>
<keyword evidence="5" id="KW-0949">S-adenosyl-L-methionine</keyword>
<evidence type="ECO:0000256" key="6">
    <source>
        <dbReference type="ARBA" id="ARBA00022747"/>
    </source>
</evidence>
<feature type="domain" description="DNA methylase N-4/N-6" evidence="9">
    <location>
        <begin position="72"/>
        <end position="109"/>
    </location>
</feature>
<dbReference type="GO" id="GO:0032259">
    <property type="term" value="P:methylation"/>
    <property type="evidence" value="ECO:0007669"/>
    <property type="project" value="UniProtKB-KW"/>
</dbReference>
<dbReference type="PRINTS" id="PR00507">
    <property type="entry name" value="N12N6MTFRASE"/>
</dbReference>
<name>A0ABT6YVY2_9BACT</name>
<dbReference type="PROSITE" id="PS01261">
    <property type="entry name" value="UPF0020"/>
    <property type="match status" value="1"/>
</dbReference>
<dbReference type="EC" id="2.1.1.113" evidence="2"/>
<dbReference type="Gene3D" id="3.40.50.150">
    <property type="entry name" value="Vaccinia Virus protein VP39"/>
    <property type="match status" value="2"/>
</dbReference>
<dbReference type="Proteomes" id="UP001225761">
    <property type="component" value="Unassembled WGS sequence"/>
</dbReference>
<evidence type="ECO:0000256" key="7">
    <source>
        <dbReference type="ARBA" id="ARBA00023125"/>
    </source>
</evidence>
<gene>
    <name evidence="10" type="ORF">QM481_00425</name>
</gene>
<dbReference type="PANTHER" id="PTHR13370">
    <property type="entry name" value="RNA METHYLASE-RELATED"/>
    <property type="match status" value="1"/>
</dbReference>
<evidence type="ECO:0000313" key="11">
    <source>
        <dbReference type="Proteomes" id="UP001225761"/>
    </source>
</evidence>
<comment type="similarity">
    <text evidence="1">Belongs to the N(4)/N(6)-methyltransferase family. N(4) subfamily.</text>
</comment>
<evidence type="ECO:0000256" key="1">
    <source>
        <dbReference type="ARBA" id="ARBA00010203"/>
    </source>
</evidence>
<comment type="caution">
    <text evidence="10">The sequence shown here is derived from an EMBL/GenBank/DDBJ whole genome shotgun (WGS) entry which is preliminary data.</text>
</comment>
<evidence type="ECO:0000259" key="9">
    <source>
        <dbReference type="Pfam" id="PF01555"/>
    </source>
</evidence>
<accession>A0ABT6YVY2</accession>
<dbReference type="InterPro" id="IPR029063">
    <property type="entry name" value="SAM-dependent_MTases_sf"/>
</dbReference>
<evidence type="ECO:0000256" key="2">
    <source>
        <dbReference type="ARBA" id="ARBA00012185"/>
    </source>
</evidence>
<dbReference type="PANTHER" id="PTHR13370:SF3">
    <property type="entry name" value="TRNA (GUANINE(10)-N2)-METHYLTRANSFERASE HOMOLOG"/>
    <property type="match status" value="1"/>
</dbReference>
<evidence type="ECO:0000256" key="5">
    <source>
        <dbReference type="ARBA" id="ARBA00022691"/>
    </source>
</evidence>
<sequence>MVESNSTNFIKNEEFKQLFNSFKNCYDGKNPIEVSFRKLVKDIPNSERATHFIHPYPAKLLSHIPYFFLNNNIFSKPNDIVLDPFCGSGTVLLEAILAKRKAWGIDSNPLARLIAKVKTTNLKISDIDEAEKRIINLYYTLNDDQCKTPDVININHWYEQPTIKQLKKILRCIDDISDEPLKSFFLISFSVCARKVSLADPRITVPVKLKLKNNEIANNNISKLLSNLTSVNVLQKFLEIVKNNKKRLTNLNVLTSEYNIESKIIGDDCRFITSDLISKRKLEEETIDFIITSPPYAGAQKYIRASSLNINWTKIAFPNDLKILDGKTIGRENYQVKDFKDFKETSLEEANSFLRDIFTVNRLRAHIAANYLNEMEIVFSELFRVLKKDKYMILVAANNLICGKQFLTQKFLKDLAIKQGFEIVFELADDIHSYGLMTKRNKTASLITREIVTIFKKK</sequence>
<proteinExistence type="inferred from homology"/>
<keyword evidence="4" id="KW-0808">Transferase</keyword>
<dbReference type="SUPFAM" id="SSF53335">
    <property type="entry name" value="S-adenosyl-L-methionine-dependent methyltransferases"/>
    <property type="match status" value="1"/>
</dbReference>
<reference evidence="10 11" key="1">
    <citation type="submission" date="2023-05" db="EMBL/GenBank/DDBJ databases">
        <title>Novel species of genus Flectobacillus isolated from stream in China.</title>
        <authorList>
            <person name="Lu H."/>
        </authorList>
    </citation>
    <scope>NUCLEOTIDE SEQUENCE [LARGE SCALE GENOMIC DNA]</scope>
    <source>
        <strain evidence="10 11">LFS242W</strain>
    </source>
</reference>
<evidence type="ECO:0000256" key="8">
    <source>
        <dbReference type="ARBA" id="ARBA00049120"/>
    </source>
</evidence>
<keyword evidence="11" id="KW-1185">Reference proteome</keyword>
<dbReference type="RefSeq" id="WP_283380214.1">
    <property type="nucleotide sequence ID" value="NZ_JASHIE010000001.1"/>
</dbReference>
<protein>
    <recommendedName>
        <fullName evidence="2">site-specific DNA-methyltransferase (cytosine-N(4)-specific)</fullName>
        <ecNumber evidence="2">2.1.1.113</ecNumber>
    </recommendedName>
</protein>
<dbReference type="InterPro" id="IPR017985">
    <property type="entry name" value="MeTrfase_CN4_CS"/>
</dbReference>
<organism evidence="10 11">
    <name type="scientific">Flectobacillus rivi</name>
    <dbReference type="NCBI Taxonomy" id="2984209"/>
    <lineage>
        <taxon>Bacteria</taxon>
        <taxon>Pseudomonadati</taxon>
        <taxon>Bacteroidota</taxon>
        <taxon>Cytophagia</taxon>
        <taxon>Cytophagales</taxon>
        <taxon>Flectobacillaceae</taxon>
        <taxon>Flectobacillus</taxon>
    </lineage>
</organism>
<dbReference type="PROSITE" id="PS00093">
    <property type="entry name" value="N4_MTASE"/>
    <property type="match status" value="1"/>
</dbReference>
<dbReference type="InterPro" id="IPR053943">
    <property type="entry name" value="RlmKL-like_Mtase_CS"/>
</dbReference>
<keyword evidence="6" id="KW-0680">Restriction system</keyword>
<keyword evidence="3 10" id="KW-0489">Methyltransferase</keyword>
<dbReference type="GO" id="GO:0008168">
    <property type="term" value="F:methyltransferase activity"/>
    <property type="evidence" value="ECO:0007669"/>
    <property type="project" value="UniProtKB-KW"/>
</dbReference>
<dbReference type="EMBL" id="JASHIE010000001">
    <property type="protein sequence ID" value="MDI9872969.1"/>
    <property type="molecule type" value="Genomic_DNA"/>
</dbReference>
<dbReference type="Pfam" id="PF01555">
    <property type="entry name" value="N6_N4_Mtase"/>
    <property type="match status" value="1"/>
</dbReference>